<dbReference type="HOGENOM" id="CLU_559843_0_0_10"/>
<feature type="domain" description="Outer membrane protein beta-barrel" evidence="3">
    <location>
        <begin position="263"/>
        <end position="464"/>
    </location>
</feature>
<feature type="region of interest" description="Disordered" evidence="1">
    <location>
        <begin position="326"/>
        <end position="347"/>
    </location>
</feature>
<keyword evidence="2" id="KW-1133">Transmembrane helix</keyword>
<dbReference type="Pfam" id="PF13568">
    <property type="entry name" value="OMP_b-brl_2"/>
    <property type="match status" value="1"/>
</dbReference>
<dbReference type="KEGG" id="oho:Oweho_2154"/>
<dbReference type="OrthoDB" id="1113942at2"/>
<dbReference type="AlphaFoldDB" id="G8R461"/>
<gene>
    <name evidence="4" type="ordered locus">Oweho_2154</name>
</gene>
<dbReference type="InterPro" id="IPR025665">
    <property type="entry name" value="Beta-barrel_OMP_2"/>
</dbReference>
<dbReference type="Proteomes" id="UP000005631">
    <property type="component" value="Chromosome"/>
</dbReference>
<feature type="region of interest" description="Disordered" evidence="1">
    <location>
        <begin position="73"/>
        <end position="190"/>
    </location>
</feature>
<feature type="compositionally biased region" description="Polar residues" evidence="1">
    <location>
        <begin position="73"/>
        <end position="88"/>
    </location>
</feature>
<evidence type="ECO:0000313" key="5">
    <source>
        <dbReference type="Proteomes" id="UP000005631"/>
    </source>
</evidence>
<evidence type="ECO:0000256" key="2">
    <source>
        <dbReference type="SAM" id="Phobius"/>
    </source>
</evidence>
<protein>
    <recommendedName>
        <fullName evidence="3">Outer membrane protein beta-barrel domain-containing protein</fullName>
    </recommendedName>
</protein>
<proteinExistence type="predicted"/>
<name>G8R461_OWEHD</name>
<keyword evidence="2" id="KW-0812">Transmembrane</keyword>
<dbReference type="RefSeq" id="WP_014202477.1">
    <property type="nucleotide sequence ID" value="NC_016599.1"/>
</dbReference>
<dbReference type="STRING" id="926562.Oweho_2154"/>
<feature type="transmembrane region" description="Helical" evidence="2">
    <location>
        <begin position="44"/>
        <end position="65"/>
    </location>
</feature>
<organism evidence="4 5">
    <name type="scientific">Owenweeksia hongkongensis (strain DSM 17368 / CIP 108786 / JCM 12287 / NRRL B-23963 / UST20020801)</name>
    <dbReference type="NCBI Taxonomy" id="926562"/>
    <lineage>
        <taxon>Bacteria</taxon>
        <taxon>Pseudomonadati</taxon>
        <taxon>Bacteroidota</taxon>
        <taxon>Flavobacteriia</taxon>
        <taxon>Flavobacteriales</taxon>
        <taxon>Owenweeksiaceae</taxon>
        <taxon>Owenweeksia</taxon>
    </lineage>
</organism>
<feature type="compositionally biased region" description="Low complexity" evidence="1">
    <location>
        <begin position="129"/>
        <end position="140"/>
    </location>
</feature>
<accession>G8R461</accession>
<dbReference type="eggNOG" id="COG3637">
    <property type="taxonomic scope" value="Bacteria"/>
</dbReference>
<evidence type="ECO:0000256" key="1">
    <source>
        <dbReference type="SAM" id="MobiDB-lite"/>
    </source>
</evidence>
<evidence type="ECO:0000259" key="3">
    <source>
        <dbReference type="Pfam" id="PF13568"/>
    </source>
</evidence>
<dbReference type="EMBL" id="CP003156">
    <property type="protein sequence ID" value="AEV33128.1"/>
    <property type="molecule type" value="Genomic_DNA"/>
</dbReference>
<feature type="compositionally biased region" description="Polar residues" evidence="1">
    <location>
        <begin position="98"/>
        <end position="128"/>
    </location>
</feature>
<reference evidence="4 5" key="1">
    <citation type="journal article" date="2012" name="Stand. Genomic Sci.">
        <title>Genome sequence of the orange-pigmented seawater bacterium Owenweeksia hongkongensis type strain (UST20020801(T)).</title>
        <authorList>
            <person name="Riedel T."/>
            <person name="Held B."/>
            <person name="Nolan M."/>
            <person name="Lucas S."/>
            <person name="Lapidus A."/>
            <person name="Tice H."/>
            <person name="Del Rio T.G."/>
            <person name="Cheng J.F."/>
            <person name="Han C."/>
            <person name="Tapia R."/>
            <person name="Goodwin L.A."/>
            <person name="Pitluck S."/>
            <person name="Liolios K."/>
            <person name="Mavromatis K."/>
            <person name="Pagani I."/>
            <person name="Ivanova N."/>
            <person name="Mikhailova N."/>
            <person name="Pati A."/>
            <person name="Chen A."/>
            <person name="Palaniappan K."/>
            <person name="Rohde M."/>
            <person name="Tindall B.J."/>
            <person name="Detter J.C."/>
            <person name="Goker M."/>
            <person name="Woyke T."/>
            <person name="Bristow J."/>
            <person name="Eisen J.A."/>
            <person name="Markowitz V."/>
            <person name="Hugenholtz P."/>
            <person name="Klenk H.P."/>
            <person name="Kyrpides N.C."/>
        </authorList>
    </citation>
    <scope>NUCLEOTIDE SEQUENCE</scope>
    <source>
        <strain evidence="5">DSM 17368 / JCM 12287 / NRRL B-23963</strain>
    </source>
</reference>
<keyword evidence="2" id="KW-0472">Membrane</keyword>
<evidence type="ECO:0000313" key="4">
    <source>
        <dbReference type="EMBL" id="AEV33128.1"/>
    </source>
</evidence>
<keyword evidence="5" id="KW-1185">Reference proteome</keyword>
<sequence length="489" mass="54197">MGDNSKIDKLFSDGLNDFEASPQSDSWARINATMEKKQQKKRGFYWRWASIAAAVVLAFYSGYYFNDNTTIETYPNIQNTKPSDSNPDYISHEESMEQSELNEQVSKETSQPERGTQKPKNSTSDPIQNSNKVASNSSSSEKPALKTNGKAGSASGNTSKQTVAIADKTSEQEAENIVVSNFEDNSNTDIESEEIATIETQNQTVKTMEEPQVVIATPKETQLNPAAEILDYAESPQVDNSPFSRFSISAMSSPTFPFTDITVNQSDETTEDNVDQQKLKTSYSYGLGFGYRLSKKLELQTGIMVNHWNQEATGVKLKVTPSFTTSTNTSLDASGNTSSGNVNFTGLTDPTNQGKLEATNIGGQPYSILPGLKESYQFIEVPIAIGYYLVDSKRWFVKANIGLNSRFISQSKVTLVYADGTEVPYEQFDLETYSMQLIGGFGAGVKFAENWEFGLHPTLLYGITQVNTHSEIDTYFHQVLIYSSLSYRF</sequence>
<feature type="compositionally biased region" description="Polar residues" evidence="1">
    <location>
        <begin position="178"/>
        <end position="189"/>
    </location>
</feature>